<evidence type="ECO:0000259" key="6">
    <source>
        <dbReference type="PROSITE" id="PS51352"/>
    </source>
</evidence>
<dbReference type="SUPFAM" id="SSF52833">
    <property type="entry name" value="Thioredoxin-like"/>
    <property type="match status" value="1"/>
</dbReference>
<dbReference type="GO" id="GO:0017004">
    <property type="term" value="P:cytochrome complex assembly"/>
    <property type="evidence" value="ECO:0007669"/>
    <property type="project" value="UniProtKB-KW"/>
</dbReference>
<dbReference type="AlphaFoldDB" id="A0A561PW40"/>
<evidence type="ECO:0000256" key="1">
    <source>
        <dbReference type="ARBA" id="ARBA00004196"/>
    </source>
</evidence>
<dbReference type="GO" id="GO:0016209">
    <property type="term" value="F:antioxidant activity"/>
    <property type="evidence" value="ECO:0007669"/>
    <property type="project" value="InterPro"/>
</dbReference>
<sequence>MKFNLGTVLTLLLLIAGISASAADSAYIRFNFSPPLRGNEFTVTVHDGISEHTIDAVHHPYWAGILNAPYGFISVIYKNSDTTYLQSRVFFDKGELPINVIPSTDSLKYFTIDEKASPHIISYDKAGGAAFDAFIKERFDIFIRYYHENKHRFGMDTAALGKGFRLGDTLSYREMDFIRQFPDSYISFWTFLSKSVRTILLSPAKLMELYDLFPDKYKSTPAGLYLATIIQNKINIDAHTAFPDFTVTDIKNNKIESARLRGKYVLIQFWASWCAPCREELPNLKAYYDKYKNKDFELISFSIDKDSTAFHRAVEKYGMDWPQVFGDHRLYEAMANWPIPQLYLLDKSGRPIYNTTSIRDKDMTLLKNILEERLGK</sequence>
<dbReference type="InterPro" id="IPR000866">
    <property type="entry name" value="AhpC/TSA"/>
</dbReference>
<evidence type="ECO:0000256" key="2">
    <source>
        <dbReference type="ARBA" id="ARBA00022748"/>
    </source>
</evidence>
<dbReference type="Proteomes" id="UP000320811">
    <property type="component" value="Unassembled WGS sequence"/>
</dbReference>
<dbReference type="InterPro" id="IPR017937">
    <property type="entry name" value="Thioredoxin_CS"/>
</dbReference>
<comment type="subcellular location">
    <subcellularLocation>
        <location evidence="1">Cell envelope</location>
    </subcellularLocation>
</comment>
<evidence type="ECO:0000313" key="7">
    <source>
        <dbReference type="EMBL" id="TWF42317.1"/>
    </source>
</evidence>
<evidence type="ECO:0000256" key="4">
    <source>
        <dbReference type="ARBA" id="ARBA00023284"/>
    </source>
</evidence>
<evidence type="ECO:0000256" key="3">
    <source>
        <dbReference type="ARBA" id="ARBA00023157"/>
    </source>
</evidence>
<dbReference type="EMBL" id="VIWO01000002">
    <property type="protein sequence ID" value="TWF42317.1"/>
    <property type="molecule type" value="Genomic_DNA"/>
</dbReference>
<dbReference type="InterPro" id="IPR050553">
    <property type="entry name" value="Thioredoxin_ResA/DsbE_sf"/>
</dbReference>
<dbReference type="CDD" id="cd02966">
    <property type="entry name" value="TlpA_like_family"/>
    <property type="match status" value="1"/>
</dbReference>
<keyword evidence="2" id="KW-0201">Cytochrome c-type biogenesis</keyword>
<keyword evidence="3" id="KW-1015">Disulfide bond</keyword>
<dbReference type="OrthoDB" id="702151at2"/>
<dbReference type="PROSITE" id="PS51352">
    <property type="entry name" value="THIOREDOXIN_2"/>
    <property type="match status" value="1"/>
</dbReference>
<organism evidence="7 8">
    <name type="scientific">Chitinophaga polysaccharea</name>
    <dbReference type="NCBI Taxonomy" id="1293035"/>
    <lineage>
        <taxon>Bacteria</taxon>
        <taxon>Pseudomonadati</taxon>
        <taxon>Bacteroidota</taxon>
        <taxon>Chitinophagia</taxon>
        <taxon>Chitinophagales</taxon>
        <taxon>Chitinophagaceae</taxon>
        <taxon>Chitinophaga</taxon>
    </lineage>
</organism>
<dbReference type="RefSeq" id="WP_145665630.1">
    <property type="nucleotide sequence ID" value="NZ_VIWO01000002.1"/>
</dbReference>
<reference evidence="7 8" key="1">
    <citation type="submission" date="2019-06" db="EMBL/GenBank/DDBJ databases">
        <title>Sorghum-associated microbial communities from plants grown in Nebraska, USA.</title>
        <authorList>
            <person name="Schachtman D."/>
        </authorList>
    </citation>
    <scope>NUCLEOTIDE SEQUENCE [LARGE SCALE GENOMIC DNA]</scope>
    <source>
        <strain evidence="7 8">1209</strain>
    </source>
</reference>
<proteinExistence type="predicted"/>
<dbReference type="PANTHER" id="PTHR42852">
    <property type="entry name" value="THIOL:DISULFIDE INTERCHANGE PROTEIN DSBE"/>
    <property type="match status" value="1"/>
</dbReference>
<feature type="signal peptide" evidence="5">
    <location>
        <begin position="1"/>
        <end position="22"/>
    </location>
</feature>
<name>A0A561PW40_9BACT</name>
<keyword evidence="4" id="KW-0676">Redox-active center</keyword>
<dbReference type="GO" id="GO:0016853">
    <property type="term" value="F:isomerase activity"/>
    <property type="evidence" value="ECO:0007669"/>
    <property type="project" value="UniProtKB-KW"/>
</dbReference>
<dbReference type="GO" id="GO:0016491">
    <property type="term" value="F:oxidoreductase activity"/>
    <property type="evidence" value="ECO:0007669"/>
    <property type="project" value="InterPro"/>
</dbReference>
<accession>A0A561PW40</accession>
<dbReference type="GO" id="GO:0030313">
    <property type="term" value="C:cell envelope"/>
    <property type="evidence" value="ECO:0007669"/>
    <property type="project" value="UniProtKB-SubCell"/>
</dbReference>
<dbReference type="PROSITE" id="PS00194">
    <property type="entry name" value="THIOREDOXIN_1"/>
    <property type="match status" value="1"/>
</dbReference>
<dbReference type="Gene3D" id="3.40.30.10">
    <property type="entry name" value="Glutaredoxin"/>
    <property type="match status" value="1"/>
</dbReference>
<keyword evidence="7" id="KW-0413">Isomerase</keyword>
<gene>
    <name evidence="7" type="ORF">FHW36_10272</name>
</gene>
<keyword evidence="8" id="KW-1185">Reference proteome</keyword>
<dbReference type="InterPro" id="IPR013766">
    <property type="entry name" value="Thioredoxin_domain"/>
</dbReference>
<protein>
    <submittedName>
        <fullName evidence="7">Thiol-disulfide isomerase/thioredoxin</fullName>
    </submittedName>
</protein>
<evidence type="ECO:0000256" key="5">
    <source>
        <dbReference type="SAM" id="SignalP"/>
    </source>
</evidence>
<keyword evidence="5" id="KW-0732">Signal</keyword>
<comment type="caution">
    <text evidence="7">The sequence shown here is derived from an EMBL/GenBank/DDBJ whole genome shotgun (WGS) entry which is preliminary data.</text>
</comment>
<dbReference type="PANTHER" id="PTHR42852:SF6">
    <property type="entry name" value="THIOL:DISULFIDE INTERCHANGE PROTEIN DSBE"/>
    <property type="match status" value="1"/>
</dbReference>
<evidence type="ECO:0000313" key="8">
    <source>
        <dbReference type="Proteomes" id="UP000320811"/>
    </source>
</evidence>
<dbReference type="Pfam" id="PF00578">
    <property type="entry name" value="AhpC-TSA"/>
    <property type="match status" value="1"/>
</dbReference>
<dbReference type="InterPro" id="IPR036249">
    <property type="entry name" value="Thioredoxin-like_sf"/>
</dbReference>
<feature type="domain" description="Thioredoxin" evidence="6">
    <location>
        <begin position="236"/>
        <end position="375"/>
    </location>
</feature>
<feature type="chain" id="PRO_5021737143" evidence="5">
    <location>
        <begin position="23"/>
        <end position="376"/>
    </location>
</feature>